<dbReference type="InterPro" id="IPR050570">
    <property type="entry name" value="Cell_wall_metabolism_enzyme"/>
</dbReference>
<evidence type="ECO:0000256" key="2">
    <source>
        <dbReference type="SAM" id="Coils"/>
    </source>
</evidence>
<dbReference type="Pfam" id="PF24568">
    <property type="entry name" value="CC_PcsB"/>
    <property type="match status" value="1"/>
</dbReference>
<dbReference type="InterPro" id="IPR057309">
    <property type="entry name" value="PcsB_CC"/>
</dbReference>
<gene>
    <name evidence="7" type="ORF">CBF35_13015</name>
</gene>
<dbReference type="Gene3D" id="2.70.70.10">
    <property type="entry name" value="Glucose Permease (Domain IIA)"/>
    <property type="match status" value="1"/>
</dbReference>
<name>A0A429ZFR0_9ENTE</name>
<evidence type="ECO:0000313" key="7">
    <source>
        <dbReference type="EMBL" id="RST92507.1"/>
    </source>
</evidence>
<dbReference type="SUPFAM" id="SSF51261">
    <property type="entry name" value="Duplicated hybrid motif"/>
    <property type="match status" value="1"/>
</dbReference>
<feature type="compositionally biased region" description="Low complexity" evidence="3">
    <location>
        <begin position="278"/>
        <end position="301"/>
    </location>
</feature>
<dbReference type="CDD" id="cd12797">
    <property type="entry name" value="M23_peptidase"/>
    <property type="match status" value="1"/>
</dbReference>
<dbReference type="Gene3D" id="6.10.250.3150">
    <property type="match status" value="1"/>
</dbReference>
<dbReference type="InterPro" id="IPR011055">
    <property type="entry name" value="Dup_hybrid_motif"/>
</dbReference>
<dbReference type="InterPro" id="IPR016047">
    <property type="entry name" value="M23ase_b-sheet_dom"/>
</dbReference>
<evidence type="ECO:0000256" key="1">
    <source>
        <dbReference type="ARBA" id="ARBA00022729"/>
    </source>
</evidence>
<evidence type="ECO:0000313" key="8">
    <source>
        <dbReference type="Proteomes" id="UP000287239"/>
    </source>
</evidence>
<keyword evidence="2" id="KW-0175">Coiled coil</keyword>
<dbReference type="RefSeq" id="WP_126781821.1">
    <property type="nucleotide sequence ID" value="NZ_NGJU01000022.1"/>
</dbReference>
<dbReference type="GO" id="GO:0004222">
    <property type="term" value="F:metalloendopeptidase activity"/>
    <property type="evidence" value="ECO:0007669"/>
    <property type="project" value="TreeGrafter"/>
</dbReference>
<reference evidence="7 8" key="1">
    <citation type="submission" date="2017-05" db="EMBL/GenBank/DDBJ databases">
        <title>Vagococcus spp. assemblies.</title>
        <authorList>
            <person name="Gulvik C.A."/>
        </authorList>
    </citation>
    <scope>NUCLEOTIDE SEQUENCE [LARGE SCALE GENOMIC DNA]</scope>
    <source>
        <strain evidence="7 8">NCFB 2777</strain>
    </source>
</reference>
<dbReference type="PANTHER" id="PTHR21666">
    <property type="entry name" value="PEPTIDASE-RELATED"/>
    <property type="match status" value="1"/>
</dbReference>
<evidence type="ECO:0000256" key="4">
    <source>
        <dbReference type="SAM" id="SignalP"/>
    </source>
</evidence>
<keyword evidence="8" id="KW-1185">Reference proteome</keyword>
<feature type="domain" description="Peptidoglycan hydrolase PcsB coiled-coil" evidence="6">
    <location>
        <begin position="86"/>
        <end position="158"/>
    </location>
</feature>
<accession>A0A429ZFR0</accession>
<dbReference type="Proteomes" id="UP000287239">
    <property type="component" value="Unassembled WGS sequence"/>
</dbReference>
<dbReference type="Pfam" id="PF01551">
    <property type="entry name" value="Peptidase_M23"/>
    <property type="match status" value="1"/>
</dbReference>
<evidence type="ECO:0000259" key="5">
    <source>
        <dbReference type="Pfam" id="PF01551"/>
    </source>
</evidence>
<protein>
    <submittedName>
        <fullName evidence="7">Uncharacterized protein</fullName>
    </submittedName>
</protein>
<evidence type="ECO:0000259" key="6">
    <source>
        <dbReference type="Pfam" id="PF24568"/>
    </source>
</evidence>
<feature type="region of interest" description="Disordered" evidence="3">
    <location>
        <begin position="259"/>
        <end position="340"/>
    </location>
</feature>
<feature type="signal peptide" evidence="4">
    <location>
        <begin position="1"/>
        <end position="23"/>
    </location>
</feature>
<dbReference type="SUPFAM" id="SSF90257">
    <property type="entry name" value="Myosin rod fragments"/>
    <property type="match status" value="1"/>
</dbReference>
<organism evidence="7 8">
    <name type="scientific">Vagococcus salmoninarum</name>
    <dbReference type="NCBI Taxonomy" id="2739"/>
    <lineage>
        <taxon>Bacteria</taxon>
        <taxon>Bacillati</taxon>
        <taxon>Bacillota</taxon>
        <taxon>Bacilli</taxon>
        <taxon>Lactobacillales</taxon>
        <taxon>Enterococcaceae</taxon>
        <taxon>Vagococcus</taxon>
    </lineage>
</organism>
<feature type="chain" id="PRO_5019389168" evidence="4">
    <location>
        <begin position="24"/>
        <end position="439"/>
    </location>
</feature>
<keyword evidence="1 4" id="KW-0732">Signal</keyword>
<dbReference type="PANTHER" id="PTHR21666:SF270">
    <property type="entry name" value="MUREIN HYDROLASE ACTIVATOR ENVC"/>
    <property type="match status" value="1"/>
</dbReference>
<sequence length="439" mass="47200">MKNKYITLLSVLVIGATPLVASADAIDNEINNTETKIETLKGQKAAAEAELAMLNAEVTELENQVQSTLDQKVELEKEMNKLNEEIRKLEQAIEKRSDKIDDQARAAQVNKADRFLDVMLDADSISDAINRSWAYGKLVSANNDIVTAQKEDKEAVAKSKATVDKKLIEVNALTEQLKVQQEEMVAKQYDQAILTKEVEASLATEETKKTGLLAEKKAAEKRKAEAARIQKEEAAKAAAAAAKLQEEARKSEEAIAKEIENINTQEMPDEDTSKPAEDTNTNDDSSNNSNSGNAGNSNAGNKPQTGSGDFKWPLPSMSITSGYGNRPDPNGVSGNGHDGIDLAGANNSNVYASRDGIVVSSSFNPSGGNLVILQHDNGYYSYYLHLNSQSVTAGQEVRAGDVVGLMGSTGNSTGTHLHFGISTGMWSGFVDPGVMLGLY</sequence>
<dbReference type="AlphaFoldDB" id="A0A429ZFR0"/>
<comment type="caution">
    <text evidence="7">The sequence shown here is derived from an EMBL/GenBank/DDBJ whole genome shotgun (WGS) entry which is preliminary data.</text>
</comment>
<evidence type="ECO:0000256" key="3">
    <source>
        <dbReference type="SAM" id="MobiDB-lite"/>
    </source>
</evidence>
<proteinExistence type="predicted"/>
<dbReference type="OrthoDB" id="9805070at2"/>
<feature type="coiled-coil region" evidence="2">
    <location>
        <begin position="23"/>
        <end position="106"/>
    </location>
</feature>
<dbReference type="GeneID" id="98569265"/>
<feature type="domain" description="M23ase beta-sheet core" evidence="5">
    <location>
        <begin position="336"/>
        <end position="423"/>
    </location>
</feature>
<dbReference type="EMBL" id="NGJU01000022">
    <property type="protein sequence ID" value="RST92507.1"/>
    <property type="molecule type" value="Genomic_DNA"/>
</dbReference>